<dbReference type="PANTHER" id="PTHR43744">
    <property type="entry name" value="ABC TRANSPORTER PERMEASE PROTEIN MG189-RELATED-RELATED"/>
    <property type="match status" value="1"/>
</dbReference>
<evidence type="ECO:0000256" key="4">
    <source>
        <dbReference type="ARBA" id="ARBA00022692"/>
    </source>
</evidence>
<evidence type="ECO:0000313" key="10">
    <source>
        <dbReference type="Proteomes" id="UP000187172"/>
    </source>
</evidence>
<accession>A0A1R1EP58</accession>
<organism evidence="9 10">
    <name type="scientific">Paenibacillus rhizosphaerae</name>
    <dbReference type="NCBI Taxonomy" id="297318"/>
    <lineage>
        <taxon>Bacteria</taxon>
        <taxon>Bacillati</taxon>
        <taxon>Bacillota</taxon>
        <taxon>Bacilli</taxon>
        <taxon>Bacillales</taxon>
        <taxon>Paenibacillaceae</taxon>
        <taxon>Paenibacillus</taxon>
    </lineage>
</organism>
<evidence type="ECO:0000256" key="2">
    <source>
        <dbReference type="ARBA" id="ARBA00022448"/>
    </source>
</evidence>
<feature type="transmembrane region" description="Helical" evidence="7">
    <location>
        <begin position="81"/>
        <end position="103"/>
    </location>
</feature>
<dbReference type="STRING" id="297318.BK138_17210"/>
<evidence type="ECO:0000256" key="6">
    <source>
        <dbReference type="ARBA" id="ARBA00023136"/>
    </source>
</evidence>
<feature type="transmembrane region" description="Helical" evidence="7">
    <location>
        <begin position="12"/>
        <end position="31"/>
    </location>
</feature>
<protein>
    <submittedName>
        <fullName evidence="9">Sugar ABC transporter permease</fullName>
    </submittedName>
</protein>
<keyword evidence="6 7" id="KW-0472">Membrane</keyword>
<dbReference type="SUPFAM" id="SSF161098">
    <property type="entry name" value="MetI-like"/>
    <property type="match status" value="1"/>
</dbReference>
<dbReference type="GO" id="GO:0055085">
    <property type="term" value="P:transmembrane transport"/>
    <property type="evidence" value="ECO:0007669"/>
    <property type="project" value="InterPro"/>
</dbReference>
<dbReference type="CDD" id="cd06261">
    <property type="entry name" value="TM_PBP2"/>
    <property type="match status" value="1"/>
</dbReference>
<evidence type="ECO:0000256" key="3">
    <source>
        <dbReference type="ARBA" id="ARBA00022475"/>
    </source>
</evidence>
<feature type="transmembrane region" description="Helical" evidence="7">
    <location>
        <begin position="145"/>
        <end position="166"/>
    </location>
</feature>
<evidence type="ECO:0000259" key="8">
    <source>
        <dbReference type="PROSITE" id="PS50928"/>
    </source>
</evidence>
<proteinExistence type="inferred from homology"/>
<dbReference type="InterPro" id="IPR000515">
    <property type="entry name" value="MetI-like"/>
</dbReference>
<feature type="domain" description="ABC transmembrane type-1" evidence="8">
    <location>
        <begin position="77"/>
        <end position="266"/>
    </location>
</feature>
<evidence type="ECO:0000313" key="9">
    <source>
        <dbReference type="EMBL" id="OMF53577.1"/>
    </source>
</evidence>
<evidence type="ECO:0000256" key="1">
    <source>
        <dbReference type="ARBA" id="ARBA00004651"/>
    </source>
</evidence>
<dbReference type="EMBL" id="MRTP01000004">
    <property type="protein sequence ID" value="OMF53577.1"/>
    <property type="molecule type" value="Genomic_DNA"/>
</dbReference>
<dbReference type="RefSeq" id="WP_076171045.1">
    <property type="nucleotide sequence ID" value="NZ_MRTP01000004.1"/>
</dbReference>
<dbReference type="Pfam" id="PF00528">
    <property type="entry name" value="BPD_transp_1"/>
    <property type="match status" value="1"/>
</dbReference>
<gene>
    <name evidence="9" type="ORF">BK138_17210</name>
</gene>
<keyword evidence="4 7" id="KW-0812">Transmembrane</keyword>
<keyword evidence="2 7" id="KW-0813">Transport</keyword>
<comment type="caution">
    <text evidence="9">The sequence shown here is derived from an EMBL/GenBank/DDBJ whole genome shotgun (WGS) entry which is preliminary data.</text>
</comment>
<dbReference type="InterPro" id="IPR035906">
    <property type="entry name" value="MetI-like_sf"/>
</dbReference>
<evidence type="ECO:0000256" key="5">
    <source>
        <dbReference type="ARBA" id="ARBA00022989"/>
    </source>
</evidence>
<dbReference type="GO" id="GO:0005886">
    <property type="term" value="C:plasma membrane"/>
    <property type="evidence" value="ECO:0007669"/>
    <property type="project" value="UniProtKB-SubCell"/>
</dbReference>
<dbReference type="Gene3D" id="1.10.3720.10">
    <property type="entry name" value="MetI-like"/>
    <property type="match status" value="1"/>
</dbReference>
<comment type="subcellular location">
    <subcellularLocation>
        <location evidence="1 7">Cell membrane</location>
        <topology evidence="1 7">Multi-pass membrane protein</topology>
    </subcellularLocation>
</comment>
<keyword evidence="3" id="KW-1003">Cell membrane</keyword>
<feature type="transmembrane region" description="Helical" evidence="7">
    <location>
        <begin position="187"/>
        <end position="209"/>
    </location>
</feature>
<keyword evidence="10" id="KW-1185">Reference proteome</keyword>
<feature type="transmembrane region" description="Helical" evidence="7">
    <location>
        <begin position="248"/>
        <end position="267"/>
    </location>
</feature>
<comment type="similarity">
    <text evidence="7">Belongs to the binding-protein-dependent transport system permease family.</text>
</comment>
<dbReference type="PANTHER" id="PTHR43744:SF12">
    <property type="entry name" value="ABC TRANSPORTER PERMEASE PROTEIN MG189-RELATED"/>
    <property type="match status" value="1"/>
</dbReference>
<keyword evidence="5 7" id="KW-1133">Transmembrane helix</keyword>
<sequence>MVGSKRSRKSSLAIRYIIAGVLLLVMVYPYLYMVLNSFADWTQVDRKLIPSSYTLKSYTWLFTGGETGITRPWLGAFVNSIIVSLLSTFLMMMFGVMVAYALSKLKWRGRDTVNNFILFHMFFPAIILLIPSFLIIQKLGWYDTYWALIIPKGVSLWAIFMYTNFFKAVPSVFIEAAKLDGARDFQILYKIMMPMSKSITSVVFLFLLMERWTELLWDMIMVRSDGMLTLNVLLSQMFGPYGSYPGPLYAGSVLLSLPIIILFIIFGKNFQKGMQVSLK</sequence>
<dbReference type="AlphaFoldDB" id="A0A1R1EP58"/>
<reference evidence="9 10" key="1">
    <citation type="submission" date="2016-11" db="EMBL/GenBank/DDBJ databases">
        <title>Paenibacillus species isolates.</title>
        <authorList>
            <person name="Beno S.M."/>
        </authorList>
    </citation>
    <scope>NUCLEOTIDE SEQUENCE [LARGE SCALE GENOMIC DNA]</scope>
    <source>
        <strain evidence="9 10">FSL R5-0378</strain>
    </source>
</reference>
<dbReference type="Proteomes" id="UP000187172">
    <property type="component" value="Unassembled WGS sequence"/>
</dbReference>
<name>A0A1R1EP58_9BACL</name>
<feature type="transmembrane region" description="Helical" evidence="7">
    <location>
        <begin position="115"/>
        <end position="139"/>
    </location>
</feature>
<dbReference type="PROSITE" id="PS50928">
    <property type="entry name" value="ABC_TM1"/>
    <property type="match status" value="1"/>
</dbReference>
<evidence type="ECO:0000256" key="7">
    <source>
        <dbReference type="RuleBase" id="RU363032"/>
    </source>
</evidence>